<dbReference type="Pfam" id="PF12399">
    <property type="entry name" value="BCA_ABC_TP_C"/>
    <property type="match status" value="1"/>
</dbReference>
<protein>
    <submittedName>
        <fullName evidence="5">Branched-chain amino acid transport ATP-binding protein LivG</fullName>
    </submittedName>
</protein>
<dbReference type="GO" id="GO:0016887">
    <property type="term" value="F:ATP hydrolysis activity"/>
    <property type="evidence" value="ECO:0007669"/>
    <property type="project" value="InterPro"/>
</dbReference>
<dbReference type="PANTHER" id="PTHR45772">
    <property type="entry name" value="CONSERVED COMPONENT OF ABC TRANSPORTER FOR NATURAL AMINO ACIDS-RELATED"/>
    <property type="match status" value="1"/>
</dbReference>
<sequence length="263" mass="29193">MKKDSPVLLSLQAVSKRFGGLKALDHVSLDVYEGEILALIGPNGAGKTTLFNVITGHYRPEEGTVFFAGAPITGVKPHRVAELGIGRTFQNLRLFPSLTVLENVLSGRHIKLKSNFWYSLLHTPFERNEEKKAREIARSLLERLGLGTFMDRPVGSLPYGRQKIVEIARALALEPRLLILDEPAAGLNERERVDLVSFILKLHGEGLSILLIEHDMDLVMQLAHRIVVLDNGAVIAIGTPDEIQRNPLVIEAYLGREEEDEAI</sequence>
<dbReference type="SMART" id="SM00382">
    <property type="entry name" value="AAA"/>
    <property type="match status" value="1"/>
</dbReference>
<dbReference type="InterPro" id="IPR003439">
    <property type="entry name" value="ABC_transporter-like_ATP-bd"/>
</dbReference>
<keyword evidence="3 5" id="KW-0067">ATP-binding</keyword>
<dbReference type="FunFam" id="3.40.50.300:FF:000421">
    <property type="entry name" value="Branched-chain amino acid ABC transporter ATP-binding protein"/>
    <property type="match status" value="1"/>
</dbReference>
<evidence type="ECO:0000259" key="4">
    <source>
        <dbReference type="PROSITE" id="PS50893"/>
    </source>
</evidence>
<dbReference type="CDD" id="cd03219">
    <property type="entry name" value="ABC_Mj1267_LivG_branched"/>
    <property type="match status" value="1"/>
</dbReference>
<keyword evidence="2" id="KW-0547">Nucleotide-binding</keyword>
<dbReference type="InterPro" id="IPR032823">
    <property type="entry name" value="BCA_ABC_TP_C"/>
</dbReference>
<dbReference type="PANTHER" id="PTHR45772:SF7">
    <property type="entry name" value="AMINO ACID ABC TRANSPORTER ATP-BINDING PROTEIN"/>
    <property type="match status" value="1"/>
</dbReference>
<evidence type="ECO:0000256" key="1">
    <source>
        <dbReference type="ARBA" id="ARBA00022448"/>
    </source>
</evidence>
<dbReference type="InterPro" id="IPR027417">
    <property type="entry name" value="P-loop_NTPase"/>
</dbReference>
<feature type="domain" description="ABC transporter" evidence="4">
    <location>
        <begin position="9"/>
        <end position="256"/>
    </location>
</feature>
<evidence type="ECO:0000313" key="6">
    <source>
        <dbReference type="Proteomes" id="UP000244338"/>
    </source>
</evidence>
<evidence type="ECO:0000256" key="3">
    <source>
        <dbReference type="ARBA" id="ARBA00022840"/>
    </source>
</evidence>
<dbReference type="GO" id="GO:0015808">
    <property type="term" value="P:L-alanine transport"/>
    <property type="evidence" value="ECO:0007669"/>
    <property type="project" value="TreeGrafter"/>
</dbReference>
<dbReference type="AlphaFoldDB" id="A0A2R6XY68"/>
<evidence type="ECO:0000256" key="2">
    <source>
        <dbReference type="ARBA" id="ARBA00022741"/>
    </source>
</evidence>
<dbReference type="GO" id="GO:0042941">
    <property type="term" value="P:D-alanine transmembrane transport"/>
    <property type="evidence" value="ECO:0007669"/>
    <property type="project" value="TreeGrafter"/>
</dbReference>
<dbReference type="GO" id="GO:0005886">
    <property type="term" value="C:plasma membrane"/>
    <property type="evidence" value="ECO:0007669"/>
    <property type="project" value="TreeGrafter"/>
</dbReference>
<accession>A0A2R6XY68</accession>
<gene>
    <name evidence="5" type="ORF">BSOLF_2280</name>
</gene>
<dbReference type="GO" id="GO:1903805">
    <property type="term" value="P:L-valine import across plasma membrane"/>
    <property type="evidence" value="ECO:0007669"/>
    <property type="project" value="TreeGrafter"/>
</dbReference>
<dbReference type="SUPFAM" id="SSF52540">
    <property type="entry name" value="P-loop containing nucleoside triphosphate hydrolases"/>
    <property type="match status" value="1"/>
</dbReference>
<dbReference type="Gene3D" id="3.40.50.300">
    <property type="entry name" value="P-loop containing nucleotide triphosphate hydrolases"/>
    <property type="match status" value="1"/>
</dbReference>
<dbReference type="InterPro" id="IPR051120">
    <property type="entry name" value="ABC_AA/LPS_Transport"/>
</dbReference>
<reference evidence="6" key="1">
    <citation type="journal article" date="2018" name="Sci. Rep.">
        <title>Lignite coal burning seam in the remote Altai Mountains harbors a hydrogen-driven thermophilic microbial community.</title>
        <authorList>
            <person name="Kadnikov V.V."/>
            <person name="Mardanov A.V."/>
            <person name="Ivasenko D.A."/>
            <person name="Antsiferov D.V."/>
            <person name="Beletsky A.V."/>
            <person name="Karnachuk O.V."/>
            <person name="Ravin N.V."/>
        </authorList>
    </citation>
    <scope>NUCLEOTIDE SEQUENCE [LARGE SCALE GENOMIC DNA]</scope>
</reference>
<evidence type="ECO:0000313" key="5">
    <source>
        <dbReference type="EMBL" id="PTQ55369.1"/>
    </source>
</evidence>
<dbReference type="EMBL" id="PEBX01000128">
    <property type="protein sequence ID" value="PTQ55369.1"/>
    <property type="molecule type" value="Genomic_DNA"/>
</dbReference>
<dbReference type="GO" id="GO:0015188">
    <property type="term" value="F:L-isoleucine transmembrane transporter activity"/>
    <property type="evidence" value="ECO:0007669"/>
    <property type="project" value="TreeGrafter"/>
</dbReference>
<organism evidence="5 6">
    <name type="scientific">Candidatus Carbonibacillus altaicus</name>
    <dbReference type="NCBI Taxonomy" id="2163959"/>
    <lineage>
        <taxon>Bacteria</taxon>
        <taxon>Bacillati</taxon>
        <taxon>Bacillota</taxon>
        <taxon>Bacilli</taxon>
        <taxon>Bacillales</taxon>
        <taxon>Candidatus Carbonibacillus</taxon>
    </lineage>
</organism>
<dbReference type="Pfam" id="PF00005">
    <property type="entry name" value="ABC_tran"/>
    <property type="match status" value="1"/>
</dbReference>
<name>A0A2R6XY68_9BACL</name>
<dbReference type="GO" id="GO:0005304">
    <property type="term" value="F:L-valine transmembrane transporter activity"/>
    <property type="evidence" value="ECO:0007669"/>
    <property type="project" value="TreeGrafter"/>
</dbReference>
<proteinExistence type="predicted"/>
<dbReference type="Proteomes" id="UP000244338">
    <property type="component" value="Unassembled WGS sequence"/>
</dbReference>
<dbReference type="InterPro" id="IPR003593">
    <property type="entry name" value="AAA+_ATPase"/>
</dbReference>
<keyword evidence="1" id="KW-0813">Transport</keyword>
<dbReference type="GO" id="GO:0015192">
    <property type="term" value="F:L-phenylalanine transmembrane transporter activity"/>
    <property type="evidence" value="ECO:0007669"/>
    <property type="project" value="TreeGrafter"/>
</dbReference>
<dbReference type="GO" id="GO:1903806">
    <property type="term" value="P:L-isoleucine import across plasma membrane"/>
    <property type="evidence" value="ECO:0007669"/>
    <property type="project" value="TreeGrafter"/>
</dbReference>
<dbReference type="GO" id="GO:0005524">
    <property type="term" value="F:ATP binding"/>
    <property type="evidence" value="ECO:0007669"/>
    <property type="project" value="UniProtKB-KW"/>
</dbReference>
<dbReference type="PROSITE" id="PS50893">
    <property type="entry name" value="ABC_TRANSPORTER_2"/>
    <property type="match status" value="1"/>
</dbReference>
<comment type="caution">
    <text evidence="5">The sequence shown here is derived from an EMBL/GenBank/DDBJ whole genome shotgun (WGS) entry which is preliminary data.</text>
</comment>